<dbReference type="RefSeq" id="WP_207448571.1">
    <property type="nucleotide sequence ID" value="NZ_CP061091.1"/>
</dbReference>
<feature type="region of interest" description="Disordered" evidence="1">
    <location>
        <begin position="24"/>
        <end position="46"/>
    </location>
</feature>
<keyword evidence="4" id="KW-1185">Reference proteome</keyword>
<accession>A0ABS3KEW0</accession>
<dbReference type="Proteomes" id="UP001518990">
    <property type="component" value="Unassembled WGS sequence"/>
</dbReference>
<gene>
    <name evidence="3" type="ORF">IAI60_15410</name>
</gene>
<organism evidence="3 4">
    <name type="scientific">Roseomonas marmotae</name>
    <dbReference type="NCBI Taxonomy" id="2768161"/>
    <lineage>
        <taxon>Bacteria</taxon>
        <taxon>Pseudomonadati</taxon>
        <taxon>Pseudomonadota</taxon>
        <taxon>Alphaproteobacteria</taxon>
        <taxon>Acetobacterales</taxon>
        <taxon>Roseomonadaceae</taxon>
        <taxon>Roseomonas</taxon>
    </lineage>
</organism>
<name>A0ABS3KEW0_9PROT</name>
<evidence type="ECO:0000256" key="1">
    <source>
        <dbReference type="SAM" id="MobiDB-lite"/>
    </source>
</evidence>
<evidence type="ECO:0000256" key="2">
    <source>
        <dbReference type="SAM" id="SignalP"/>
    </source>
</evidence>
<evidence type="ECO:0000313" key="3">
    <source>
        <dbReference type="EMBL" id="MBO1076004.1"/>
    </source>
</evidence>
<reference evidence="3 4" key="1">
    <citation type="submission" date="2020-09" db="EMBL/GenBank/DDBJ databases">
        <title>Roseomonas.</title>
        <authorList>
            <person name="Zhu W."/>
        </authorList>
    </citation>
    <scope>NUCLEOTIDE SEQUENCE [LARGE SCALE GENOMIC DNA]</scope>
    <source>
        <strain evidence="3 4">1311</strain>
    </source>
</reference>
<evidence type="ECO:0000313" key="4">
    <source>
        <dbReference type="Proteomes" id="UP001518990"/>
    </source>
</evidence>
<comment type="caution">
    <text evidence="3">The sequence shown here is derived from an EMBL/GenBank/DDBJ whole genome shotgun (WGS) entry which is preliminary data.</text>
</comment>
<protein>
    <submittedName>
        <fullName evidence="3">Uncharacterized protein</fullName>
    </submittedName>
</protein>
<sequence>MRSNTLARLLAVALMAGTLAACSGDSGAPRASTGFYGGATSGINLR</sequence>
<dbReference type="EMBL" id="JACTNF010000016">
    <property type="protein sequence ID" value="MBO1076004.1"/>
    <property type="molecule type" value="Genomic_DNA"/>
</dbReference>
<dbReference type="PROSITE" id="PS51257">
    <property type="entry name" value="PROKAR_LIPOPROTEIN"/>
    <property type="match status" value="1"/>
</dbReference>
<feature type="chain" id="PRO_5046267964" evidence="2">
    <location>
        <begin position="21"/>
        <end position="46"/>
    </location>
</feature>
<feature type="signal peptide" evidence="2">
    <location>
        <begin position="1"/>
        <end position="20"/>
    </location>
</feature>
<keyword evidence="2" id="KW-0732">Signal</keyword>
<proteinExistence type="predicted"/>